<dbReference type="PIRSF" id="PIRSF000097">
    <property type="entry name" value="AKR"/>
    <property type="match status" value="1"/>
</dbReference>
<feature type="domain" description="NADP-dependent oxidoreductase" evidence="7">
    <location>
        <begin position="18"/>
        <end position="259"/>
    </location>
</feature>
<evidence type="ECO:0000256" key="2">
    <source>
        <dbReference type="ARBA" id="ARBA00022857"/>
    </source>
</evidence>
<keyword evidence="2" id="KW-0521">NADP</keyword>
<dbReference type="GO" id="GO:0016616">
    <property type="term" value="F:oxidoreductase activity, acting on the CH-OH group of donors, NAD or NADP as acceptor"/>
    <property type="evidence" value="ECO:0007669"/>
    <property type="project" value="UniProtKB-ARBA"/>
</dbReference>
<dbReference type="InterPro" id="IPR036812">
    <property type="entry name" value="NAD(P)_OxRdtase_dom_sf"/>
</dbReference>
<dbReference type="PANTHER" id="PTHR43827:SF3">
    <property type="entry name" value="NADP-DEPENDENT OXIDOREDUCTASE DOMAIN-CONTAINING PROTEIN"/>
    <property type="match status" value="1"/>
</dbReference>
<dbReference type="AlphaFoldDB" id="A0A5Q2FA10"/>
<dbReference type="InterPro" id="IPR018170">
    <property type="entry name" value="Aldo/ket_reductase_CS"/>
</dbReference>
<sequence>MTLIPSVALRDGTTIPQLGFGTWRVGDDEAQAAVETALEVGYRHIDTAALYANEAGIGRALATAGIPREDLYLTTKVWNDRQLEARASLEESLTKLGTDHADLFLIHWPHPEADAYVQCWRDLIALREEGLTTSIGVCNFNAPHLQRLLIEVGEIPVVNQIELHPSFTQKDLEALDREHGIVTEAWAPIGRAADLDASGVRTVADRVDRTPAQVVLRWHLQQGRVVFPKSVHPERIRENFGVTDFELDEHDLALIDAVDAGNRLGPDPDLM</sequence>
<dbReference type="Proteomes" id="UP000386847">
    <property type="component" value="Chromosome"/>
</dbReference>
<evidence type="ECO:0000256" key="1">
    <source>
        <dbReference type="ARBA" id="ARBA00007905"/>
    </source>
</evidence>
<evidence type="ECO:0000256" key="5">
    <source>
        <dbReference type="PIRSR" id="PIRSR000097-2"/>
    </source>
</evidence>
<accession>A0A5Q2FA10</accession>
<name>A0A5Q2FA10_9ACTN</name>
<evidence type="ECO:0000256" key="4">
    <source>
        <dbReference type="PIRSR" id="PIRSR000097-1"/>
    </source>
</evidence>
<dbReference type="InterPro" id="IPR020471">
    <property type="entry name" value="AKR"/>
</dbReference>
<dbReference type="PROSITE" id="PS00798">
    <property type="entry name" value="ALDOKETO_REDUCTASE_1"/>
    <property type="match status" value="1"/>
</dbReference>
<feature type="site" description="Lowers pKa of active site Tyr" evidence="6">
    <location>
        <position position="76"/>
    </location>
</feature>
<dbReference type="RefSeq" id="WP_153572169.1">
    <property type="nucleotide sequence ID" value="NZ_CP045725.1"/>
</dbReference>
<dbReference type="EMBL" id="CP045725">
    <property type="protein sequence ID" value="QGF23639.1"/>
    <property type="molecule type" value="Genomic_DNA"/>
</dbReference>
<evidence type="ECO:0000313" key="8">
    <source>
        <dbReference type="EMBL" id="QGF23639.1"/>
    </source>
</evidence>
<proteinExistence type="inferred from homology"/>
<dbReference type="PRINTS" id="PR00069">
    <property type="entry name" value="ALDKETRDTASE"/>
</dbReference>
<dbReference type="InterPro" id="IPR023210">
    <property type="entry name" value="NADP_OxRdtase_dom"/>
</dbReference>
<keyword evidence="9" id="KW-1185">Reference proteome</keyword>
<gene>
    <name evidence="8" type="ORF">Rai3103_08105</name>
</gene>
<evidence type="ECO:0000256" key="6">
    <source>
        <dbReference type="PIRSR" id="PIRSR000097-3"/>
    </source>
</evidence>
<dbReference type="Pfam" id="PF00248">
    <property type="entry name" value="Aldo_ket_red"/>
    <property type="match status" value="1"/>
</dbReference>
<organism evidence="8 9">
    <name type="scientific">Raineyella fluvialis</name>
    <dbReference type="NCBI Taxonomy" id="2662261"/>
    <lineage>
        <taxon>Bacteria</taxon>
        <taxon>Bacillati</taxon>
        <taxon>Actinomycetota</taxon>
        <taxon>Actinomycetes</taxon>
        <taxon>Propionibacteriales</taxon>
        <taxon>Propionibacteriaceae</taxon>
        <taxon>Raineyella</taxon>
    </lineage>
</organism>
<reference evidence="8 9" key="1">
    <citation type="submission" date="2019-10" db="EMBL/GenBank/DDBJ databases">
        <title>Genomic analysis of Raineyella sp. CBA3103.</title>
        <authorList>
            <person name="Roh S.W."/>
        </authorList>
    </citation>
    <scope>NUCLEOTIDE SEQUENCE [LARGE SCALE GENOMIC DNA]</scope>
    <source>
        <strain evidence="8 9">CBA3103</strain>
    </source>
</reference>
<dbReference type="KEGG" id="rain:Rai3103_08105"/>
<keyword evidence="3" id="KW-0560">Oxidoreductase</keyword>
<protein>
    <submittedName>
        <fullName evidence="8">Aldo/keto reductase</fullName>
    </submittedName>
</protein>
<dbReference type="PANTHER" id="PTHR43827">
    <property type="entry name" value="2,5-DIKETO-D-GLUCONIC ACID REDUCTASE"/>
    <property type="match status" value="1"/>
</dbReference>
<dbReference type="SUPFAM" id="SSF51430">
    <property type="entry name" value="NAD(P)-linked oxidoreductase"/>
    <property type="match status" value="1"/>
</dbReference>
<dbReference type="Gene3D" id="3.20.20.100">
    <property type="entry name" value="NADP-dependent oxidoreductase domain"/>
    <property type="match status" value="1"/>
</dbReference>
<comment type="similarity">
    <text evidence="1">Belongs to the aldo/keto reductase family.</text>
</comment>
<dbReference type="FunFam" id="3.20.20.100:FF:000002">
    <property type="entry name" value="2,5-diketo-D-gluconic acid reductase A"/>
    <property type="match status" value="1"/>
</dbReference>
<evidence type="ECO:0000259" key="7">
    <source>
        <dbReference type="Pfam" id="PF00248"/>
    </source>
</evidence>
<feature type="binding site" evidence="5">
    <location>
        <position position="107"/>
    </location>
    <ligand>
        <name>substrate</name>
    </ligand>
</feature>
<feature type="active site" description="Proton donor" evidence="4">
    <location>
        <position position="51"/>
    </location>
</feature>
<evidence type="ECO:0000313" key="9">
    <source>
        <dbReference type="Proteomes" id="UP000386847"/>
    </source>
</evidence>
<evidence type="ECO:0000256" key="3">
    <source>
        <dbReference type="ARBA" id="ARBA00023002"/>
    </source>
</evidence>